<keyword evidence="3" id="KW-1185">Reference proteome</keyword>
<gene>
    <name evidence="2" type="ORF">PEVE_00012734</name>
</gene>
<dbReference type="EMBL" id="CALNXI010001940">
    <property type="protein sequence ID" value="CAH3180079.1"/>
    <property type="molecule type" value="Genomic_DNA"/>
</dbReference>
<name>A0ABN8RPT6_9CNID</name>
<evidence type="ECO:0000313" key="2">
    <source>
        <dbReference type="EMBL" id="CAH3180079.1"/>
    </source>
</evidence>
<evidence type="ECO:0000313" key="3">
    <source>
        <dbReference type="Proteomes" id="UP001159427"/>
    </source>
</evidence>
<comment type="caution">
    <text evidence="2">The sequence shown here is derived from an EMBL/GenBank/DDBJ whole genome shotgun (WGS) entry which is preliminary data.</text>
</comment>
<proteinExistence type="predicted"/>
<accession>A0ABN8RPT6</accession>
<evidence type="ECO:0000256" key="1">
    <source>
        <dbReference type="SAM" id="MobiDB-lite"/>
    </source>
</evidence>
<reference evidence="2 3" key="1">
    <citation type="submission" date="2022-05" db="EMBL/GenBank/DDBJ databases">
        <authorList>
            <consortium name="Genoscope - CEA"/>
            <person name="William W."/>
        </authorList>
    </citation>
    <scope>NUCLEOTIDE SEQUENCE [LARGE SCALE GENOMIC DNA]</scope>
</reference>
<feature type="region of interest" description="Disordered" evidence="1">
    <location>
        <begin position="34"/>
        <end position="56"/>
    </location>
</feature>
<dbReference type="Proteomes" id="UP001159427">
    <property type="component" value="Unassembled WGS sequence"/>
</dbReference>
<protein>
    <submittedName>
        <fullName evidence="2">Uncharacterized protein</fullName>
    </submittedName>
</protein>
<feature type="region of interest" description="Disordered" evidence="1">
    <location>
        <begin position="108"/>
        <end position="127"/>
    </location>
</feature>
<organism evidence="2 3">
    <name type="scientific">Porites evermanni</name>
    <dbReference type="NCBI Taxonomy" id="104178"/>
    <lineage>
        <taxon>Eukaryota</taxon>
        <taxon>Metazoa</taxon>
        <taxon>Cnidaria</taxon>
        <taxon>Anthozoa</taxon>
        <taxon>Hexacorallia</taxon>
        <taxon>Scleractinia</taxon>
        <taxon>Fungiina</taxon>
        <taxon>Poritidae</taxon>
        <taxon>Porites</taxon>
    </lineage>
</organism>
<sequence>MLEAMFHVKINGPALGSPKMESLLKQAVDKWLSKKNRKKLPSRQHAPLTTTEAPLPVPIPKEVADVSIQTVSVEEDDVISIQADAVEENALYEVQHQVEEVSTLLDISNGLPDSEDYDSAFESDSGF</sequence>